<accession>A0A918EE10</accession>
<evidence type="ECO:0000313" key="2">
    <source>
        <dbReference type="EMBL" id="GGP48755.1"/>
    </source>
</evidence>
<name>A0A918EE10_9PSEU</name>
<evidence type="ECO:0000313" key="3">
    <source>
        <dbReference type="Proteomes" id="UP000639606"/>
    </source>
</evidence>
<dbReference type="EMBL" id="BMRG01000003">
    <property type="protein sequence ID" value="GGP48755.1"/>
    <property type="molecule type" value="Genomic_DNA"/>
</dbReference>
<proteinExistence type="predicted"/>
<keyword evidence="1" id="KW-1133">Transmembrane helix</keyword>
<dbReference type="RefSeq" id="WP_189223004.1">
    <property type="nucleotide sequence ID" value="NZ_BMRG01000003.1"/>
</dbReference>
<keyword evidence="1" id="KW-0472">Membrane</keyword>
<organism evidence="2 3">
    <name type="scientific">Saccharothrix coeruleofusca</name>
    <dbReference type="NCBI Taxonomy" id="33919"/>
    <lineage>
        <taxon>Bacteria</taxon>
        <taxon>Bacillati</taxon>
        <taxon>Actinomycetota</taxon>
        <taxon>Actinomycetes</taxon>
        <taxon>Pseudonocardiales</taxon>
        <taxon>Pseudonocardiaceae</taxon>
        <taxon>Saccharothrix</taxon>
    </lineage>
</organism>
<keyword evidence="1" id="KW-0812">Transmembrane</keyword>
<gene>
    <name evidence="2" type="ORF">GCM10010185_21080</name>
</gene>
<keyword evidence="3" id="KW-1185">Reference proteome</keyword>
<comment type="caution">
    <text evidence="2">The sequence shown here is derived from an EMBL/GenBank/DDBJ whole genome shotgun (WGS) entry which is preliminary data.</text>
</comment>
<protein>
    <submittedName>
        <fullName evidence="2">Uncharacterized protein</fullName>
    </submittedName>
</protein>
<evidence type="ECO:0000256" key="1">
    <source>
        <dbReference type="SAM" id="Phobius"/>
    </source>
</evidence>
<feature type="transmembrane region" description="Helical" evidence="1">
    <location>
        <begin position="18"/>
        <end position="39"/>
    </location>
</feature>
<dbReference type="AlphaFoldDB" id="A0A918EE10"/>
<sequence>MNHNEEHGKSRRRSIEHLVCAVVFTAVQLWAVVFVLVGLDVGGAQALAVAVLAAGGLLAVHDAWREVHPVKRAEKASVEPGELVRQ</sequence>
<dbReference type="Proteomes" id="UP000639606">
    <property type="component" value="Unassembled WGS sequence"/>
</dbReference>
<reference evidence="2" key="2">
    <citation type="submission" date="2020-09" db="EMBL/GenBank/DDBJ databases">
        <authorList>
            <person name="Sun Q."/>
            <person name="Ohkuma M."/>
        </authorList>
    </citation>
    <scope>NUCLEOTIDE SEQUENCE</scope>
    <source>
        <strain evidence="2">JCM 3313</strain>
    </source>
</reference>
<reference evidence="2" key="1">
    <citation type="journal article" date="2014" name="Int. J. Syst. Evol. Microbiol.">
        <title>Complete genome sequence of Corynebacterium casei LMG S-19264T (=DSM 44701T), isolated from a smear-ripened cheese.</title>
        <authorList>
            <consortium name="US DOE Joint Genome Institute (JGI-PGF)"/>
            <person name="Walter F."/>
            <person name="Albersmeier A."/>
            <person name="Kalinowski J."/>
            <person name="Ruckert C."/>
        </authorList>
    </citation>
    <scope>NUCLEOTIDE SEQUENCE</scope>
    <source>
        <strain evidence="2">JCM 3313</strain>
    </source>
</reference>
<feature type="transmembrane region" description="Helical" evidence="1">
    <location>
        <begin position="45"/>
        <end position="64"/>
    </location>
</feature>